<feature type="chain" id="PRO_5015753624" evidence="1">
    <location>
        <begin position="25"/>
        <end position="58"/>
    </location>
</feature>
<dbReference type="AlphaFoldDB" id="A0A2S3USD3"/>
<keyword evidence="3" id="KW-1185">Reference proteome</keyword>
<gene>
    <name evidence="2" type="ORF">CLV41_106210</name>
</gene>
<dbReference type="EMBL" id="PPCN01000006">
    <property type="protein sequence ID" value="POF30596.1"/>
    <property type="molecule type" value="Genomic_DNA"/>
</dbReference>
<protein>
    <submittedName>
        <fullName evidence="2">Uncharacterized protein</fullName>
    </submittedName>
</protein>
<keyword evidence="1" id="KW-0732">Signal</keyword>
<evidence type="ECO:0000313" key="3">
    <source>
        <dbReference type="Proteomes" id="UP000236959"/>
    </source>
</evidence>
<dbReference type="Proteomes" id="UP000236959">
    <property type="component" value="Unassembled WGS sequence"/>
</dbReference>
<reference evidence="2 3" key="1">
    <citation type="submission" date="2018-01" db="EMBL/GenBank/DDBJ databases">
        <title>Genomic Encyclopedia of Archaeal and Bacterial Type Strains, Phase II (KMG-II): from individual species to whole genera.</title>
        <authorList>
            <person name="Goeker M."/>
        </authorList>
    </citation>
    <scope>NUCLEOTIDE SEQUENCE [LARGE SCALE GENOMIC DNA]</scope>
    <source>
        <strain evidence="2 3">DSM 17023</strain>
    </source>
</reference>
<proteinExistence type="predicted"/>
<sequence>MTRLVTATIAVAGIAALIALDASATPPNPYKAPPLLALGSGTAPSGGFCGALPDPAGK</sequence>
<evidence type="ECO:0000313" key="2">
    <source>
        <dbReference type="EMBL" id="POF30596.1"/>
    </source>
</evidence>
<evidence type="ECO:0000256" key="1">
    <source>
        <dbReference type="SAM" id="SignalP"/>
    </source>
</evidence>
<feature type="signal peptide" evidence="1">
    <location>
        <begin position="1"/>
        <end position="24"/>
    </location>
</feature>
<dbReference type="RefSeq" id="WP_170107212.1">
    <property type="nucleotide sequence ID" value="NZ_PPCN01000006.1"/>
</dbReference>
<accession>A0A2S3USD3</accession>
<name>A0A2S3USD3_9HYPH</name>
<comment type="caution">
    <text evidence="2">The sequence shown here is derived from an EMBL/GenBank/DDBJ whole genome shotgun (WGS) entry which is preliminary data.</text>
</comment>
<organism evidence="2 3">
    <name type="scientific">Roseibium marinum</name>
    <dbReference type="NCBI Taxonomy" id="281252"/>
    <lineage>
        <taxon>Bacteria</taxon>
        <taxon>Pseudomonadati</taxon>
        <taxon>Pseudomonadota</taxon>
        <taxon>Alphaproteobacteria</taxon>
        <taxon>Hyphomicrobiales</taxon>
        <taxon>Stappiaceae</taxon>
        <taxon>Roseibium</taxon>
    </lineage>
</organism>